<gene>
    <name evidence="1" type="ORF">AB0E61_05275</name>
</gene>
<dbReference type="RefSeq" id="WP_030287293.1">
    <property type="nucleotide sequence ID" value="NZ_JBEZVI010000003.1"/>
</dbReference>
<protein>
    <submittedName>
        <fullName evidence="1">DUF4188 domain-containing protein</fullName>
    </submittedName>
</protein>
<name>A0ABV2YUS6_9ACTN</name>
<organism evidence="1 2">
    <name type="scientific">Streptomyces catenulae</name>
    <dbReference type="NCBI Taxonomy" id="66875"/>
    <lineage>
        <taxon>Bacteria</taxon>
        <taxon>Bacillati</taxon>
        <taxon>Actinomycetota</taxon>
        <taxon>Actinomycetes</taxon>
        <taxon>Kitasatosporales</taxon>
        <taxon>Streptomycetaceae</taxon>
        <taxon>Streptomyces</taxon>
    </lineage>
</organism>
<evidence type="ECO:0000313" key="1">
    <source>
        <dbReference type="EMBL" id="MEU3709500.1"/>
    </source>
</evidence>
<accession>A0ABV2YUS6</accession>
<dbReference type="Proteomes" id="UP001550853">
    <property type="component" value="Unassembled WGS sequence"/>
</dbReference>
<comment type="caution">
    <text evidence="1">The sequence shown here is derived from an EMBL/GenBank/DDBJ whole genome shotgun (WGS) entry which is preliminary data.</text>
</comment>
<proteinExistence type="predicted"/>
<dbReference type="InterPro" id="IPR025444">
    <property type="entry name" value="Monooxy_af470"/>
</dbReference>
<reference evidence="1 2" key="1">
    <citation type="submission" date="2024-06" db="EMBL/GenBank/DDBJ databases">
        <title>The Natural Products Discovery Center: Release of the First 8490 Sequenced Strains for Exploring Actinobacteria Biosynthetic Diversity.</title>
        <authorList>
            <person name="Kalkreuter E."/>
            <person name="Kautsar S.A."/>
            <person name="Yang D."/>
            <person name="Bader C.D."/>
            <person name="Teijaro C.N."/>
            <person name="Fluegel L."/>
            <person name="Davis C.M."/>
            <person name="Simpson J.R."/>
            <person name="Lauterbach L."/>
            <person name="Steele A.D."/>
            <person name="Gui C."/>
            <person name="Meng S."/>
            <person name="Li G."/>
            <person name="Viehrig K."/>
            <person name="Ye F."/>
            <person name="Su P."/>
            <person name="Kiefer A.F."/>
            <person name="Nichols A."/>
            <person name="Cepeda A.J."/>
            <person name="Yan W."/>
            <person name="Fan B."/>
            <person name="Jiang Y."/>
            <person name="Adhikari A."/>
            <person name="Zheng C.-J."/>
            <person name="Schuster L."/>
            <person name="Cowan T.M."/>
            <person name="Smanski M.J."/>
            <person name="Chevrette M.G."/>
            <person name="De Carvalho L.P.S."/>
            <person name="Shen B."/>
        </authorList>
    </citation>
    <scope>NUCLEOTIDE SEQUENCE [LARGE SCALE GENOMIC DNA]</scope>
    <source>
        <strain evidence="1 2">NPDC033039</strain>
    </source>
</reference>
<dbReference type="Pfam" id="PF13826">
    <property type="entry name" value="Monooxy_af470-like"/>
    <property type="match status" value="1"/>
</dbReference>
<dbReference type="EMBL" id="JBEZVI010000003">
    <property type="protein sequence ID" value="MEU3709500.1"/>
    <property type="molecule type" value="Genomic_DNA"/>
</dbReference>
<keyword evidence="2" id="KW-1185">Reference proteome</keyword>
<sequence>MGGDIHPGRFTADADGDVVIFLIGLRIHHFWAVHRWLPVFLAMPRMLKELGRDPAAGLLHHRLVAGSFRAFEVVQYWDSKEKLLAYAVAPDRAHRPAWAEFNRRARKGEGHVGIWHETYVVPAGSYETIYGDMPVHGLGAAYGVRSLRDGVQAPERLGV</sequence>
<evidence type="ECO:0000313" key="2">
    <source>
        <dbReference type="Proteomes" id="UP001550853"/>
    </source>
</evidence>